<gene>
    <name evidence="2" type="ORF">DFH94DRAFT_313699</name>
</gene>
<comment type="caution">
    <text evidence="2">The sequence shown here is derived from an EMBL/GenBank/DDBJ whole genome shotgun (WGS) entry which is preliminary data.</text>
</comment>
<keyword evidence="3" id="KW-1185">Reference proteome</keyword>
<reference evidence="2" key="2">
    <citation type="journal article" date="2020" name="Nat. Commun.">
        <title>Large-scale genome sequencing of mycorrhizal fungi provides insights into the early evolution of symbiotic traits.</title>
        <authorList>
            <person name="Miyauchi S."/>
            <person name="Kiss E."/>
            <person name="Kuo A."/>
            <person name="Drula E."/>
            <person name="Kohler A."/>
            <person name="Sanchez-Garcia M."/>
            <person name="Morin E."/>
            <person name="Andreopoulos B."/>
            <person name="Barry K.W."/>
            <person name="Bonito G."/>
            <person name="Buee M."/>
            <person name="Carver A."/>
            <person name="Chen C."/>
            <person name="Cichocki N."/>
            <person name="Clum A."/>
            <person name="Culley D."/>
            <person name="Crous P.W."/>
            <person name="Fauchery L."/>
            <person name="Girlanda M."/>
            <person name="Hayes R.D."/>
            <person name="Keri Z."/>
            <person name="LaButti K."/>
            <person name="Lipzen A."/>
            <person name="Lombard V."/>
            <person name="Magnuson J."/>
            <person name="Maillard F."/>
            <person name="Murat C."/>
            <person name="Nolan M."/>
            <person name="Ohm R.A."/>
            <person name="Pangilinan J."/>
            <person name="Pereira M.F."/>
            <person name="Perotto S."/>
            <person name="Peter M."/>
            <person name="Pfister S."/>
            <person name="Riley R."/>
            <person name="Sitrit Y."/>
            <person name="Stielow J.B."/>
            <person name="Szollosi G."/>
            <person name="Zifcakova L."/>
            <person name="Stursova M."/>
            <person name="Spatafora J.W."/>
            <person name="Tedersoo L."/>
            <person name="Vaario L.M."/>
            <person name="Yamada A."/>
            <person name="Yan M."/>
            <person name="Wang P."/>
            <person name="Xu J."/>
            <person name="Bruns T."/>
            <person name="Baldrian P."/>
            <person name="Vilgalys R."/>
            <person name="Dunand C."/>
            <person name="Henrissat B."/>
            <person name="Grigoriev I.V."/>
            <person name="Hibbett D."/>
            <person name="Nagy L.G."/>
            <person name="Martin F.M."/>
        </authorList>
    </citation>
    <scope>NUCLEOTIDE SEQUENCE</scope>
    <source>
        <strain evidence="2">Prilba</strain>
    </source>
</reference>
<evidence type="ECO:0000256" key="1">
    <source>
        <dbReference type="SAM" id="MobiDB-lite"/>
    </source>
</evidence>
<dbReference type="AlphaFoldDB" id="A0A9P5N103"/>
<feature type="region of interest" description="Disordered" evidence="1">
    <location>
        <begin position="166"/>
        <end position="203"/>
    </location>
</feature>
<accession>A0A9P5N103</accession>
<dbReference type="EMBL" id="WHVB01000004">
    <property type="protein sequence ID" value="KAF8483496.1"/>
    <property type="molecule type" value="Genomic_DNA"/>
</dbReference>
<reference evidence="2" key="1">
    <citation type="submission" date="2019-10" db="EMBL/GenBank/DDBJ databases">
        <authorList>
            <consortium name="DOE Joint Genome Institute"/>
            <person name="Kuo A."/>
            <person name="Miyauchi S."/>
            <person name="Kiss E."/>
            <person name="Drula E."/>
            <person name="Kohler A."/>
            <person name="Sanchez-Garcia M."/>
            <person name="Andreopoulos B."/>
            <person name="Barry K.W."/>
            <person name="Bonito G."/>
            <person name="Buee M."/>
            <person name="Carver A."/>
            <person name="Chen C."/>
            <person name="Cichocki N."/>
            <person name="Clum A."/>
            <person name="Culley D."/>
            <person name="Crous P.W."/>
            <person name="Fauchery L."/>
            <person name="Girlanda M."/>
            <person name="Hayes R."/>
            <person name="Keri Z."/>
            <person name="LaButti K."/>
            <person name="Lipzen A."/>
            <person name="Lombard V."/>
            <person name="Magnuson J."/>
            <person name="Maillard F."/>
            <person name="Morin E."/>
            <person name="Murat C."/>
            <person name="Nolan M."/>
            <person name="Ohm R."/>
            <person name="Pangilinan J."/>
            <person name="Pereira M."/>
            <person name="Perotto S."/>
            <person name="Peter M."/>
            <person name="Riley R."/>
            <person name="Sitrit Y."/>
            <person name="Stielow B."/>
            <person name="Szollosi G."/>
            <person name="Zifcakova L."/>
            <person name="Stursova M."/>
            <person name="Spatafora J.W."/>
            <person name="Tedersoo L."/>
            <person name="Vaario L.-M."/>
            <person name="Yamada A."/>
            <person name="Yan M."/>
            <person name="Wang P."/>
            <person name="Xu J."/>
            <person name="Bruns T."/>
            <person name="Baldrian P."/>
            <person name="Vilgalys R."/>
            <person name="Henrissat B."/>
            <person name="Grigoriev I.V."/>
            <person name="Hibbett D."/>
            <person name="Nagy L.G."/>
            <person name="Martin F.M."/>
        </authorList>
    </citation>
    <scope>NUCLEOTIDE SEQUENCE</scope>
    <source>
        <strain evidence="2">Prilba</strain>
    </source>
</reference>
<dbReference type="Proteomes" id="UP000759537">
    <property type="component" value="Unassembled WGS sequence"/>
</dbReference>
<proteinExistence type="predicted"/>
<protein>
    <submittedName>
        <fullName evidence="2">Uncharacterized protein</fullName>
    </submittedName>
</protein>
<sequence>MAYRLPTNLGSLIPPPAEQVQQRRPWQGIITVTFTNTAQGMPQDVYVTAAETDGECRMDLWPRRFYVYLGSRRIPPNDIKAWVKRYPPPICALMADKLPDPTANALNQTNFANLSRMVLEGQMLGLAPWGLDNLPGAGMMIYPTSSSSSLLVGAIFLTGPFPDFATYQQQPARPNPQNPVLGSSSHHQYPYGGHHGSSRYPAP</sequence>
<evidence type="ECO:0000313" key="2">
    <source>
        <dbReference type="EMBL" id="KAF8483496.1"/>
    </source>
</evidence>
<organism evidence="2 3">
    <name type="scientific">Russula ochroleuca</name>
    <dbReference type="NCBI Taxonomy" id="152965"/>
    <lineage>
        <taxon>Eukaryota</taxon>
        <taxon>Fungi</taxon>
        <taxon>Dikarya</taxon>
        <taxon>Basidiomycota</taxon>
        <taxon>Agaricomycotina</taxon>
        <taxon>Agaricomycetes</taxon>
        <taxon>Russulales</taxon>
        <taxon>Russulaceae</taxon>
        <taxon>Russula</taxon>
    </lineage>
</organism>
<dbReference type="OrthoDB" id="3244905at2759"/>
<name>A0A9P5N103_9AGAM</name>
<evidence type="ECO:0000313" key="3">
    <source>
        <dbReference type="Proteomes" id="UP000759537"/>
    </source>
</evidence>